<dbReference type="Pfam" id="PF07875">
    <property type="entry name" value="Coat_F"/>
    <property type="match status" value="1"/>
</dbReference>
<organism evidence="1 2">
    <name type="scientific">Fonticella tunisiensis</name>
    <dbReference type="NCBI Taxonomy" id="1096341"/>
    <lineage>
        <taxon>Bacteria</taxon>
        <taxon>Bacillati</taxon>
        <taxon>Bacillota</taxon>
        <taxon>Clostridia</taxon>
        <taxon>Eubacteriales</taxon>
        <taxon>Clostridiaceae</taxon>
        <taxon>Fonticella</taxon>
    </lineage>
</organism>
<sequence length="97" mass="11296">MSGYNNTTNILEKDRMNDILATQKYLSDLYNTGANEADCSSLHNELLNILREEHEIEHRLYDAMKKRGWYDASKADMNEVNKVYNEYNSMKADLGIK</sequence>
<proteinExistence type="predicted"/>
<dbReference type="AlphaFoldDB" id="A0A4R7KCB5"/>
<dbReference type="Proteomes" id="UP000295325">
    <property type="component" value="Unassembled WGS sequence"/>
</dbReference>
<reference evidence="1 2" key="1">
    <citation type="submission" date="2019-03" db="EMBL/GenBank/DDBJ databases">
        <title>Genomic Encyclopedia of Type Strains, Phase IV (KMG-IV): sequencing the most valuable type-strain genomes for metagenomic binning, comparative biology and taxonomic classification.</title>
        <authorList>
            <person name="Goeker M."/>
        </authorList>
    </citation>
    <scope>NUCLEOTIDE SEQUENCE [LARGE SCALE GENOMIC DNA]</scope>
    <source>
        <strain evidence="1 2">DSM 24455</strain>
    </source>
</reference>
<protein>
    <submittedName>
        <fullName evidence="1">Coat F domain-containing protein</fullName>
    </submittedName>
</protein>
<dbReference type="EMBL" id="SOAZ01000031">
    <property type="protein sequence ID" value="TDT50316.1"/>
    <property type="molecule type" value="Genomic_DNA"/>
</dbReference>
<accession>A0A4R7KCB5</accession>
<gene>
    <name evidence="1" type="ORF">EDD71_13119</name>
</gene>
<evidence type="ECO:0000313" key="1">
    <source>
        <dbReference type="EMBL" id="TDT50316.1"/>
    </source>
</evidence>
<dbReference type="InterPro" id="IPR012851">
    <property type="entry name" value="Spore_coat_CotF-like"/>
</dbReference>
<name>A0A4R7KCB5_9CLOT</name>
<dbReference type="OrthoDB" id="1685263at2"/>
<dbReference type="RefSeq" id="WP_133629257.1">
    <property type="nucleotide sequence ID" value="NZ_SOAZ01000031.1"/>
</dbReference>
<comment type="caution">
    <text evidence="1">The sequence shown here is derived from an EMBL/GenBank/DDBJ whole genome shotgun (WGS) entry which is preliminary data.</text>
</comment>
<evidence type="ECO:0000313" key="2">
    <source>
        <dbReference type="Proteomes" id="UP000295325"/>
    </source>
</evidence>
<keyword evidence="2" id="KW-1185">Reference proteome</keyword>